<dbReference type="InterPro" id="IPR057727">
    <property type="entry name" value="WCX_dom"/>
</dbReference>
<feature type="domain" description="WCX" evidence="2">
    <location>
        <begin position="252"/>
        <end position="315"/>
    </location>
</feature>
<organism evidence="3 4">
    <name type="scientific">Kushneria aurantia</name>
    <dbReference type="NCBI Taxonomy" id="504092"/>
    <lineage>
        <taxon>Bacteria</taxon>
        <taxon>Pseudomonadati</taxon>
        <taxon>Pseudomonadota</taxon>
        <taxon>Gammaproteobacteria</taxon>
        <taxon>Oceanospirillales</taxon>
        <taxon>Halomonadaceae</taxon>
        <taxon>Kushneria</taxon>
    </lineage>
</organism>
<gene>
    <name evidence="3" type="ORF">ACFFHW_03020</name>
</gene>
<protein>
    <submittedName>
        <fullName evidence="3">Helix-turn-helix transcriptional regulator</fullName>
    </submittedName>
</protein>
<dbReference type="PANTHER" id="PTHR34580">
    <property type="match status" value="1"/>
</dbReference>
<sequence length="341" mass="39235">MSQNRDTLLRLFALLRLIPTYPGYIATTTLLEKLRERGFAIDMRTVQRDLNRLSVPFSLLCDESITPYRWSLTQGAPLELRDMDPATALALHLAEGHLASVLPQSVFDLLAPQFRRARGYLDCSARNELADWARRVRTLPNGKALQPAPIDSEVWQQVSTALLEHKRLRVNYLSRSKEEVKTLELHPLGFITRHAISYVIASVEGYDDRRQFALHRIQQAECLDSSANNDACFDIDHFLSSNFNAPGSLKEVELVADISPDIAWILRETPLGHEQQIETLPDSDWHRLRAKVRDDQETLWWVFGLNSHIRVYEPARWTVTILDNLNQAMKFYENEANYGKR</sequence>
<dbReference type="RefSeq" id="WP_019952232.1">
    <property type="nucleotide sequence ID" value="NZ_JBHLVX010000011.1"/>
</dbReference>
<dbReference type="EMBL" id="JBHLVX010000011">
    <property type="protein sequence ID" value="MFC0266979.1"/>
    <property type="molecule type" value="Genomic_DNA"/>
</dbReference>
<keyword evidence="4" id="KW-1185">Reference proteome</keyword>
<accession>A0ABV6G118</accession>
<name>A0ABV6G118_9GAMM</name>
<dbReference type="PROSITE" id="PS52050">
    <property type="entry name" value="WYL"/>
    <property type="match status" value="1"/>
</dbReference>
<dbReference type="InterPro" id="IPR026881">
    <property type="entry name" value="WYL_dom"/>
</dbReference>
<dbReference type="Pfam" id="PF25583">
    <property type="entry name" value="WCX"/>
    <property type="match status" value="1"/>
</dbReference>
<evidence type="ECO:0000313" key="4">
    <source>
        <dbReference type="Proteomes" id="UP001589814"/>
    </source>
</evidence>
<dbReference type="PANTHER" id="PTHR34580:SF1">
    <property type="entry name" value="PROTEIN PAFC"/>
    <property type="match status" value="1"/>
</dbReference>
<evidence type="ECO:0000259" key="1">
    <source>
        <dbReference type="Pfam" id="PF13280"/>
    </source>
</evidence>
<reference evidence="3 4" key="1">
    <citation type="submission" date="2024-09" db="EMBL/GenBank/DDBJ databases">
        <authorList>
            <person name="Sun Q."/>
            <person name="Mori K."/>
        </authorList>
    </citation>
    <scope>NUCLEOTIDE SEQUENCE [LARGE SCALE GENOMIC DNA]</scope>
    <source>
        <strain evidence="3 4">CCM 7415</strain>
    </source>
</reference>
<feature type="domain" description="WYL" evidence="1">
    <location>
        <begin position="153"/>
        <end position="221"/>
    </location>
</feature>
<evidence type="ECO:0000313" key="3">
    <source>
        <dbReference type="EMBL" id="MFC0266979.1"/>
    </source>
</evidence>
<evidence type="ECO:0000259" key="2">
    <source>
        <dbReference type="Pfam" id="PF25583"/>
    </source>
</evidence>
<proteinExistence type="predicted"/>
<comment type="caution">
    <text evidence="3">The sequence shown here is derived from an EMBL/GenBank/DDBJ whole genome shotgun (WGS) entry which is preliminary data.</text>
</comment>
<dbReference type="Proteomes" id="UP001589814">
    <property type="component" value="Unassembled WGS sequence"/>
</dbReference>
<dbReference type="InterPro" id="IPR051534">
    <property type="entry name" value="CBASS_pafABC_assoc_protein"/>
</dbReference>
<dbReference type="Pfam" id="PF13280">
    <property type="entry name" value="WYL"/>
    <property type="match status" value="1"/>
</dbReference>